<organism evidence="1">
    <name type="scientific">Anguilla anguilla</name>
    <name type="common">European freshwater eel</name>
    <name type="synonym">Muraena anguilla</name>
    <dbReference type="NCBI Taxonomy" id="7936"/>
    <lineage>
        <taxon>Eukaryota</taxon>
        <taxon>Metazoa</taxon>
        <taxon>Chordata</taxon>
        <taxon>Craniata</taxon>
        <taxon>Vertebrata</taxon>
        <taxon>Euteleostomi</taxon>
        <taxon>Actinopterygii</taxon>
        <taxon>Neopterygii</taxon>
        <taxon>Teleostei</taxon>
        <taxon>Anguilliformes</taxon>
        <taxon>Anguillidae</taxon>
        <taxon>Anguilla</taxon>
    </lineage>
</organism>
<dbReference type="AlphaFoldDB" id="A0A0E9U4S5"/>
<protein>
    <submittedName>
        <fullName evidence="1">Uncharacterized protein</fullName>
    </submittedName>
</protein>
<proteinExistence type="predicted"/>
<accession>A0A0E9U4S5</accession>
<sequence length="44" mass="4931">MQTAGIPQEQNGWVSLQKTIKILKSNGIKPYGQMRQVLTCIKVT</sequence>
<name>A0A0E9U4S5_ANGAN</name>
<evidence type="ECO:0000313" key="1">
    <source>
        <dbReference type="EMBL" id="JAH60909.1"/>
    </source>
</evidence>
<dbReference type="EMBL" id="GBXM01047668">
    <property type="protein sequence ID" value="JAH60909.1"/>
    <property type="molecule type" value="Transcribed_RNA"/>
</dbReference>
<reference evidence="1" key="2">
    <citation type="journal article" date="2015" name="Fish Shellfish Immunol.">
        <title>Early steps in the European eel (Anguilla anguilla)-Vibrio vulnificus interaction in the gills: Role of the RtxA13 toxin.</title>
        <authorList>
            <person name="Callol A."/>
            <person name="Pajuelo D."/>
            <person name="Ebbesson L."/>
            <person name="Teles M."/>
            <person name="MacKenzie S."/>
            <person name="Amaro C."/>
        </authorList>
    </citation>
    <scope>NUCLEOTIDE SEQUENCE</scope>
</reference>
<reference evidence="1" key="1">
    <citation type="submission" date="2014-11" db="EMBL/GenBank/DDBJ databases">
        <authorList>
            <person name="Amaro Gonzalez C."/>
        </authorList>
    </citation>
    <scope>NUCLEOTIDE SEQUENCE</scope>
</reference>